<feature type="transmembrane region" description="Helical" evidence="1">
    <location>
        <begin position="160"/>
        <end position="179"/>
    </location>
</feature>
<protein>
    <submittedName>
        <fullName evidence="2">DUF308 domain-containing protein</fullName>
    </submittedName>
</protein>
<sequence>MATHTTATPERSTGARAALGFGGVLAVVIGVLILLWPERTASVATALIAVYAIGAGVVYAAVGLFAKDQKTRSRVGRISAAVVFLIVGILALLNLGQTTAWLAVFLGVAVGVTWIVEGILTLATLRESEHKALTVAFAVVALVAGAVLVASPVWGIAVLWWLLGASLIVLGAMNALRALRTRRDR</sequence>
<keyword evidence="1" id="KW-0812">Transmembrane</keyword>
<dbReference type="RefSeq" id="WP_241747760.1">
    <property type="nucleotide sequence ID" value="NZ_BAAAPT010000001.1"/>
</dbReference>
<organism evidence="2 3">
    <name type="scientific">Microbacterium aquimaris</name>
    <dbReference type="NCBI Taxonomy" id="459816"/>
    <lineage>
        <taxon>Bacteria</taxon>
        <taxon>Bacillati</taxon>
        <taxon>Actinomycetota</taxon>
        <taxon>Actinomycetes</taxon>
        <taxon>Micrococcales</taxon>
        <taxon>Microbacteriaceae</taxon>
        <taxon>Microbacterium</taxon>
    </lineage>
</organism>
<evidence type="ECO:0000256" key="1">
    <source>
        <dbReference type="SAM" id="Phobius"/>
    </source>
</evidence>
<name>A0ABU5N2T2_9MICO</name>
<dbReference type="InterPro" id="IPR052712">
    <property type="entry name" value="Acid_resist_chaperone_HdeD"/>
</dbReference>
<accession>A0ABU5N2T2</accession>
<keyword evidence="1" id="KW-1133">Transmembrane helix</keyword>
<dbReference type="PANTHER" id="PTHR34989">
    <property type="entry name" value="PROTEIN HDED"/>
    <property type="match status" value="1"/>
</dbReference>
<keyword evidence="1" id="KW-0472">Membrane</keyword>
<feature type="transmembrane region" description="Helical" evidence="1">
    <location>
        <begin position="132"/>
        <end position="154"/>
    </location>
</feature>
<keyword evidence="3" id="KW-1185">Reference proteome</keyword>
<dbReference type="InterPro" id="IPR005325">
    <property type="entry name" value="DUF308_memb"/>
</dbReference>
<gene>
    <name evidence="2" type="ORF">R2Q92_01015</name>
</gene>
<comment type="caution">
    <text evidence="2">The sequence shown here is derived from an EMBL/GenBank/DDBJ whole genome shotgun (WGS) entry which is preliminary data.</text>
</comment>
<evidence type="ECO:0000313" key="3">
    <source>
        <dbReference type="Proteomes" id="UP001291912"/>
    </source>
</evidence>
<feature type="transmembrane region" description="Helical" evidence="1">
    <location>
        <begin position="101"/>
        <end position="125"/>
    </location>
</feature>
<feature type="transmembrane region" description="Helical" evidence="1">
    <location>
        <begin position="78"/>
        <end position="95"/>
    </location>
</feature>
<reference evidence="2 3" key="1">
    <citation type="submission" date="2023-10" db="EMBL/GenBank/DDBJ databases">
        <title>Microbacterium xanthum sp. nov., isolated from seaweed.</title>
        <authorList>
            <person name="Lee S.D."/>
        </authorList>
    </citation>
    <scope>NUCLEOTIDE SEQUENCE [LARGE SCALE GENOMIC DNA]</scope>
    <source>
        <strain evidence="2 3">KCTC 19124</strain>
    </source>
</reference>
<feature type="transmembrane region" description="Helical" evidence="1">
    <location>
        <begin position="17"/>
        <end position="37"/>
    </location>
</feature>
<dbReference type="Proteomes" id="UP001291912">
    <property type="component" value="Unassembled WGS sequence"/>
</dbReference>
<proteinExistence type="predicted"/>
<dbReference type="Pfam" id="PF03729">
    <property type="entry name" value="DUF308"/>
    <property type="match status" value="2"/>
</dbReference>
<evidence type="ECO:0000313" key="2">
    <source>
        <dbReference type="EMBL" id="MDZ8160400.1"/>
    </source>
</evidence>
<dbReference type="PANTHER" id="PTHR34989:SF1">
    <property type="entry name" value="PROTEIN HDED"/>
    <property type="match status" value="1"/>
</dbReference>
<dbReference type="EMBL" id="JAWJYN010000001">
    <property type="protein sequence ID" value="MDZ8160400.1"/>
    <property type="molecule type" value="Genomic_DNA"/>
</dbReference>
<feature type="transmembrane region" description="Helical" evidence="1">
    <location>
        <begin position="43"/>
        <end position="66"/>
    </location>
</feature>